<evidence type="ECO:0000259" key="6">
    <source>
        <dbReference type="Pfam" id="PF01094"/>
    </source>
</evidence>
<sequence length="144" mass="16356">MRRSKRCTGEEKIWKYEQEGLVPFVVDAVYAMAHAIHNLLKDRCGRDGNKMCHPKEFIKGSDLLQHIRSVSFKSLQGNGMVVKFNADGDAPGSYDIFQYQRVAKRSHSRRSHDSGDESAGFDYVSIGEWANDRSVITFILTDNL</sequence>
<evidence type="ECO:0000256" key="5">
    <source>
        <dbReference type="ARBA" id="ARBA00023180"/>
    </source>
</evidence>
<feature type="domain" description="Receptor ligand binding region" evidence="6">
    <location>
        <begin position="15"/>
        <end position="101"/>
    </location>
</feature>
<dbReference type="InterPro" id="IPR050726">
    <property type="entry name" value="mGluR"/>
</dbReference>
<evidence type="ECO:0000313" key="8">
    <source>
        <dbReference type="Proteomes" id="UP000728032"/>
    </source>
</evidence>
<evidence type="ECO:0000256" key="4">
    <source>
        <dbReference type="ARBA" id="ARBA00023136"/>
    </source>
</evidence>
<keyword evidence="4" id="KW-0472">Membrane</keyword>
<organism evidence="7">
    <name type="scientific">Oppiella nova</name>
    <dbReference type="NCBI Taxonomy" id="334625"/>
    <lineage>
        <taxon>Eukaryota</taxon>
        <taxon>Metazoa</taxon>
        <taxon>Ecdysozoa</taxon>
        <taxon>Arthropoda</taxon>
        <taxon>Chelicerata</taxon>
        <taxon>Arachnida</taxon>
        <taxon>Acari</taxon>
        <taxon>Acariformes</taxon>
        <taxon>Sarcoptiformes</taxon>
        <taxon>Oribatida</taxon>
        <taxon>Brachypylina</taxon>
        <taxon>Oppioidea</taxon>
        <taxon>Oppiidae</taxon>
        <taxon>Oppiella</taxon>
    </lineage>
</organism>
<keyword evidence="2" id="KW-0812">Transmembrane</keyword>
<evidence type="ECO:0000256" key="1">
    <source>
        <dbReference type="ARBA" id="ARBA00004370"/>
    </source>
</evidence>
<dbReference type="EMBL" id="CAJPVJ010007613">
    <property type="protein sequence ID" value="CAG2171357.1"/>
    <property type="molecule type" value="Genomic_DNA"/>
</dbReference>
<keyword evidence="3" id="KW-1133">Transmembrane helix</keyword>
<comment type="subcellular location">
    <subcellularLocation>
        <location evidence="1">Membrane</location>
    </subcellularLocation>
</comment>
<accession>A0A7R9M5X4</accession>
<dbReference type="EMBL" id="OC922438">
    <property type="protein sequence ID" value="CAD7654170.1"/>
    <property type="molecule type" value="Genomic_DNA"/>
</dbReference>
<dbReference type="OrthoDB" id="425344at2759"/>
<reference evidence="7" key="1">
    <citation type="submission" date="2020-11" db="EMBL/GenBank/DDBJ databases">
        <authorList>
            <person name="Tran Van P."/>
        </authorList>
    </citation>
    <scope>NUCLEOTIDE SEQUENCE</scope>
</reference>
<dbReference type="Proteomes" id="UP000728032">
    <property type="component" value="Unassembled WGS sequence"/>
</dbReference>
<keyword evidence="5" id="KW-0325">Glycoprotein</keyword>
<keyword evidence="8" id="KW-1185">Reference proteome</keyword>
<evidence type="ECO:0000256" key="3">
    <source>
        <dbReference type="ARBA" id="ARBA00022989"/>
    </source>
</evidence>
<evidence type="ECO:0000313" key="7">
    <source>
        <dbReference type="EMBL" id="CAD7654170.1"/>
    </source>
</evidence>
<dbReference type="AlphaFoldDB" id="A0A7R9M5X4"/>
<dbReference type="InterPro" id="IPR028082">
    <property type="entry name" value="Peripla_BP_I"/>
</dbReference>
<dbReference type="Pfam" id="PF01094">
    <property type="entry name" value="ANF_receptor"/>
    <property type="match status" value="1"/>
</dbReference>
<evidence type="ECO:0000256" key="2">
    <source>
        <dbReference type="ARBA" id="ARBA00022692"/>
    </source>
</evidence>
<dbReference type="PANTHER" id="PTHR24060">
    <property type="entry name" value="METABOTROPIC GLUTAMATE RECEPTOR"/>
    <property type="match status" value="1"/>
</dbReference>
<dbReference type="GO" id="GO:0016020">
    <property type="term" value="C:membrane"/>
    <property type="evidence" value="ECO:0007669"/>
    <property type="project" value="UniProtKB-SubCell"/>
</dbReference>
<protein>
    <recommendedName>
        <fullName evidence="6">Receptor ligand binding region domain-containing protein</fullName>
    </recommendedName>
</protein>
<name>A0A7R9M5X4_9ACAR</name>
<dbReference type="SUPFAM" id="SSF53822">
    <property type="entry name" value="Periplasmic binding protein-like I"/>
    <property type="match status" value="1"/>
</dbReference>
<proteinExistence type="predicted"/>
<dbReference type="InterPro" id="IPR001828">
    <property type="entry name" value="ANF_lig-bd_rcpt"/>
</dbReference>
<dbReference type="Gene3D" id="3.40.50.2300">
    <property type="match status" value="1"/>
</dbReference>
<gene>
    <name evidence="7" type="ORF">ONB1V03_LOCUS10820</name>
</gene>